<feature type="transmembrane region" description="Helical" evidence="8">
    <location>
        <begin position="173"/>
        <end position="195"/>
    </location>
</feature>
<keyword evidence="4" id="KW-0808">Transferase</keyword>
<evidence type="ECO:0000313" key="10">
    <source>
        <dbReference type="EMBL" id="NNG35989.1"/>
    </source>
</evidence>
<keyword evidence="5 8" id="KW-0812">Transmembrane</keyword>
<proteinExistence type="predicted"/>
<dbReference type="GO" id="GO:0009103">
    <property type="term" value="P:lipopolysaccharide biosynthetic process"/>
    <property type="evidence" value="ECO:0007669"/>
    <property type="project" value="UniProtKB-ARBA"/>
</dbReference>
<keyword evidence="7 8" id="KW-0472">Membrane</keyword>
<evidence type="ECO:0000259" key="9">
    <source>
        <dbReference type="Pfam" id="PF13231"/>
    </source>
</evidence>
<dbReference type="GO" id="GO:0016763">
    <property type="term" value="F:pentosyltransferase activity"/>
    <property type="evidence" value="ECO:0007669"/>
    <property type="project" value="TreeGrafter"/>
</dbReference>
<accession>A0A849A601</accession>
<feature type="transmembrane region" description="Helical" evidence="8">
    <location>
        <begin position="120"/>
        <end position="138"/>
    </location>
</feature>
<keyword evidence="3" id="KW-0328">Glycosyltransferase</keyword>
<feature type="transmembrane region" description="Helical" evidence="8">
    <location>
        <begin position="317"/>
        <end position="348"/>
    </location>
</feature>
<dbReference type="PANTHER" id="PTHR33908:SF11">
    <property type="entry name" value="MEMBRANE PROTEIN"/>
    <property type="match status" value="1"/>
</dbReference>
<feature type="transmembrane region" description="Helical" evidence="8">
    <location>
        <begin position="201"/>
        <end position="222"/>
    </location>
</feature>
<dbReference type="RefSeq" id="WP_171199661.1">
    <property type="nucleotide sequence ID" value="NZ_JABEND010000004.1"/>
</dbReference>
<evidence type="ECO:0000256" key="2">
    <source>
        <dbReference type="ARBA" id="ARBA00022475"/>
    </source>
</evidence>
<dbReference type="Proteomes" id="UP000562984">
    <property type="component" value="Unassembled WGS sequence"/>
</dbReference>
<protein>
    <submittedName>
        <fullName evidence="10">DUF2029 domain-containing protein</fullName>
    </submittedName>
</protein>
<gene>
    <name evidence="10" type="ORF">HKD39_09740</name>
</gene>
<evidence type="ECO:0000256" key="7">
    <source>
        <dbReference type="ARBA" id="ARBA00023136"/>
    </source>
</evidence>
<keyword evidence="2" id="KW-1003">Cell membrane</keyword>
<dbReference type="GO" id="GO:0005886">
    <property type="term" value="C:plasma membrane"/>
    <property type="evidence" value="ECO:0007669"/>
    <property type="project" value="UniProtKB-SubCell"/>
</dbReference>
<dbReference type="AlphaFoldDB" id="A0A849A601"/>
<evidence type="ECO:0000256" key="4">
    <source>
        <dbReference type="ARBA" id="ARBA00022679"/>
    </source>
</evidence>
<feature type="transmembrane region" description="Helical" evidence="8">
    <location>
        <begin position="368"/>
        <end position="392"/>
    </location>
</feature>
<dbReference type="PANTHER" id="PTHR33908">
    <property type="entry name" value="MANNOSYLTRANSFERASE YKCB-RELATED"/>
    <property type="match status" value="1"/>
</dbReference>
<evidence type="ECO:0000313" key="11">
    <source>
        <dbReference type="Proteomes" id="UP000562984"/>
    </source>
</evidence>
<dbReference type="EMBL" id="JABEND010000004">
    <property type="protein sequence ID" value="NNG35989.1"/>
    <property type="molecule type" value="Genomic_DNA"/>
</dbReference>
<dbReference type="InterPro" id="IPR038731">
    <property type="entry name" value="RgtA/B/C-like"/>
</dbReference>
<keyword evidence="6 8" id="KW-1133">Transmembrane helix</keyword>
<comment type="subcellular location">
    <subcellularLocation>
        <location evidence="1">Cell membrane</location>
        <topology evidence="1">Multi-pass membrane protein</topology>
    </subcellularLocation>
</comment>
<organism evidence="10 11">
    <name type="scientific">Nakamurella aerolata</name>
    <dbReference type="NCBI Taxonomy" id="1656892"/>
    <lineage>
        <taxon>Bacteria</taxon>
        <taxon>Bacillati</taxon>
        <taxon>Actinomycetota</taxon>
        <taxon>Actinomycetes</taxon>
        <taxon>Nakamurellales</taxon>
        <taxon>Nakamurellaceae</taxon>
        <taxon>Nakamurella</taxon>
    </lineage>
</organism>
<evidence type="ECO:0000256" key="1">
    <source>
        <dbReference type="ARBA" id="ARBA00004651"/>
    </source>
</evidence>
<keyword evidence="11" id="KW-1185">Reference proteome</keyword>
<reference evidence="10 11" key="1">
    <citation type="submission" date="2020-05" db="EMBL/GenBank/DDBJ databases">
        <title>Nakamurella sp. DB0629 isolated from air conditioner.</title>
        <authorList>
            <person name="Kim D.H."/>
            <person name="Kim D.-U."/>
        </authorList>
    </citation>
    <scope>NUCLEOTIDE SEQUENCE [LARGE SCALE GENOMIC DNA]</scope>
    <source>
        <strain evidence="10 11">DB0629</strain>
    </source>
</reference>
<feature type="transmembrane region" description="Helical" evidence="8">
    <location>
        <begin position="262"/>
        <end position="285"/>
    </location>
</feature>
<evidence type="ECO:0000256" key="8">
    <source>
        <dbReference type="SAM" id="Phobius"/>
    </source>
</evidence>
<comment type="caution">
    <text evidence="10">The sequence shown here is derived from an EMBL/GenBank/DDBJ whole genome shotgun (WGS) entry which is preliminary data.</text>
</comment>
<feature type="transmembrane region" description="Helical" evidence="8">
    <location>
        <begin position="92"/>
        <end position="113"/>
    </location>
</feature>
<name>A0A849A601_9ACTN</name>
<sequence>MTRGFRWVLLAASAALVVKVVLALTTWGSNDIGHWLAFVDAARQTGPVDIYAFPFDTTPWNGRWSFYNHPPLIGFYLQLVIWLQDSGIAPEVTIRVVSSLFDVAAALLVYALLRRRTVERAALAGGLAVALSPVLIIISGFHGNTDPMFMALVLAAVYLLADRRAAAWSGVCFALAVGVKVVPLVAGPVLLFAAWRQGRGVALRWLAGAGLTSAVFWLPAVLQHGRILLHNVFGYGGTDYYQGWGVGRLSVWVAGPEVWRTVAGGGTVVVVLCALLPLGLLVLLARRGVDGSAVLPGVVALSLAGFCLLTPTFGTQYLVWGVAPAVLLAPWIGAVFQLVAGGWLFWLYTRWSGGLPWWEAKVADYTTGQLWLGLLAWAMLLAAIVVGVRNLWRCHPRLRATSTSG</sequence>
<evidence type="ECO:0000256" key="3">
    <source>
        <dbReference type="ARBA" id="ARBA00022676"/>
    </source>
</evidence>
<dbReference type="Pfam" id="PF13231">
    <property type="entry name" value="PMT_2"/>
    <property type="match status" value="1"/>
</dbReference>
<dbReference type="InterPro" id="IPR050297">
    <property type="entry name" value="LipidA_mod_glycosyltrf_83"/>
</dbReference>
<evidence type="ECO:0000256" key="6">
    <source>
        <dbReference type="ARBA" id="ARBA00022989"/>
    </source>
</evidence>
<feature type="transmembrane region" description="Helical" evidence="8">
    <location>
        <begin position="291"/>
        <end position="310"/>
    </location>
</feature>
<feature type="domain" description="Glycosyltransferase RgtA/B/C/D-like" evidence="9">
    <location>
        <begin position="68"/>
        <end position="218"/>
    </location>
</feature>
<evidence type="ECO:0000256" key="5">
    <source>
        <dbReference type="ARBA" id="ARBA00022692"/>
    </source>
</evidence>